<evidence type="ECO:0000256" key="8">
    <source>
        <dbReference type="ARBA" id="ARBA00022807"/>
    </source>
</evidence>
<dbReference type="PROSITE" id="PS01333">
    <property type="entry name" value="PYRASE_GLU"/>
    <property type="match status" value="1"/>
</dbReference>
<proteinExistence type="inferred from homology"/>
<feature type="active site" evidence="9">
    <location>
        <position position="167"/>
    </location>
</feature>
<dbReference type="Proteomes" id="UP001597120">
    <property type="component" value="Unassembled WGS sequence"/>
</dbReference>
<dbReference type="PRINTS" id="PR00706">
    <property type="entry name" value="PYROGLUPTASE"/>
</dbReference>
<comment type="subunit">
    <text evidence="9">Homotetramer.</text>
</comment>
<comment type="similarity">
    <text evidence="4 9">Belongs to the peptidase C15 family.</text>
</comment>
<dbReference type="InterPro" id="IPR033694">
    <property type="entry name" value="PGPEP1_Cys_AS"/>
</dbReference>
<dbReference type="InterPro" id="IPR000816">
    <property type="entry name" value="Peptidase_C15"/>
</dbReference>
<dbReference type="NCBIfam" id="TIGR00504">
    <property type="entry name" value="pyro_pdase"/>
    <property type="match status" value="1"/>
</dbReference>
<dbReference type="GO" id="GO:0016920">
    <property type="term" value="F:pyroglutamyl-peptidase activity"/>
    <property type="evidence" value="ECO:0007669"/>
    <property type="project" value="UniProtKB-EC"/>
</dbReference>
<dbReference type="Gene3D" id="3.40.630.20">
    <property type="entry name" value="Peptidase C15, pyroglutamyl peptidase I-like"/>
    <property type="match status" value="1"/>
</dbReference>
<evidence type="ECO:0000256" key="7">
    <source>
        <dbReference type="ARBA" id="ARBA00022801"/>
    </source>
</evidence>
<comment type="subcellular location">
    <subcellularLocation>
        <location evidence="3 9">Cytoplasm</location>
    </subcellularLocation>
</comment>
<dbReference type="InterPro" id="IPR033693">
    <property type="entry name" value="PGPEP1_Glu_AS"/>
</dbReference>
<dbReference type="PANTHER" id="PTHR23402">
    <property type="entry name" value="PROTEASE FAMILY C15 PYROGLUTAMYL-PEPTIDASE I-RELATED"/>
    <property type="match status" value="1"/>
</dbReference>
<gene>
    <name evidence="9 12" type="primary">pcp</name>
    <name evidence="12" type="ORF">ACFQ03_01725</name>
</gene>
<dbReference type="RefSeq" id="WP_144940829.1">
    <property type="nucleotide sequence ID" value="NZ_JBHTIU010000003.1"/>
</dbReference>
<evidence type="ECO:0000256" key="3">
    <source>
        <dbReference type="ARBA" id="ARBA00004496"/>
    </source>
</evidence>
<keyword evidence="5 9" id="KW-0963">Cytoplasm</keyword>
<evidence type="ECO:0000256" key="5">
    <source>
        <dbReference type="ARBA" id="ARBA00022490"/>
    </source>
</evidence>
<keyword evidence="7 9" id="KW-0378">Hydrolase</keyword>
<dbReference type="InterPro" id="IPR016125">
    <property type="entry name" value="Peptidase_C15-like"/>
</dbReference>
<dbReference type="PANTHER" id="PTHR23402:SF1">
    <property type="entry name" value="PYROGLUTAMYL-PEPTIDASE I"/>
    <property type="match status" value="1"/>
</dbReference>
<dbReference type="PROSITE" id="PS01334">
    <property type="entry name" value="PYRASE_CYS"/>
    <property type="match status" value="1"/>
</dbReference>
<evidence type="ECO:0000256" key="10">
    <source>
        <dbReference type="PROSITE-ProRule" id="PRU10076"/>
    </source>
</evidence>
<name>A0ABW3D3U3_9BACL</name>
<reference evidence="13" key="1">
    <citation type="journal article" date="2019" name="Int. J. Syst. Evol. Microbiol.">
        <title>The Global Catalogue of Microorganisms (GCM) 10K type strain sequencing project: providing services to taxonomists for standard genome sequencing and annotation.</title>
        <authorList>
            <consortium name="The Broad Institute Genomics Platform"/>
            <consortium name="The Broad Institute Genome Sequencing Center for Infectious Disease"/>
            <person name="Wu L."/>
            <person name="Ma J."/>
        </authorList>
    </citation>
    <scope>NUCLEOTIDE SEQUENCE [LARGE SCALE GENOMIC DNA]</scope>
    <source>
        <strain evidence="13">CCUG 57263</strain>
    </source>
</reference>
<organism evidence="12 13">
    <name type="scientific">Paenibacillus residui</name>
    <dbReference type="NCBI Taxonomy" id="629724"/>
    <lineage>
        <taxon>Bacteria</taxon>
        <taxon>Bacillati</taxon>
        <taxon>Bacillota</taxon>
        <taxon>Bacilli</taxon>
        <taxon>Bacillales</taxon>
        <taxon>Paenibacillaceae</taxon>
        <taxon>Paenibacillus</taxon>
    </lineage>
</organism>
<comment type="catalytic activity">
    <reaction evidence="1 9 10">
        <text>Release of an N-terminal pyroglutamyl group from a polypeptide, the second amino acid generally not being Pro.</text>
        <dbReference type="EC" id="3.4.19.3"/>
    </reaction>
</comment>
<evidence type="ECO:0000256" key="2">
    <source>
        <dbReference type="ARBA" id="ARBA00002280"/>
    </source>
</evidence>
<accession>A0ABW3D3U3</accession>
<comment type="function">
    <text evidence="2 9">Removes 5-oxoproline from various penultimate amino acid residues except L-proline.</text>
</comment>
<feature type="active site" evidence="9 10">
    <location>
        <position position="80"/>
    </location>
</feature>
<dbReference type="InterPro" id="IPR029762">
    <property type="entry name" value="PGP-I_bact-type"/>
</dbReference>
<evidence type="ECO:0000313" key="12">
    <source>
        <dbReference type="EMBL" id="MFD0867868.1"/>
    </source>
</evidence>
<dbReference type="CDD" id="cd00501">
    <property type="entry name" value="Peptidase_C15"/>
    <property type="match status" value="1"/>
</dbReference>
<dbReference type="Pfam" id="PF01470">
    <property type="entry name" value="Peptidase_C15"/>
    <property type="match status" value="1"/>
</dbReference>
<dbReference type="SUPFAM" id="SSF53182">
    <property type="entry name" value="Pyrrolidone carboxyl peptidase (pyroglutamate aminopeptidase)"/>
    <property type="match status" value="1"/>
</dbReference>
<evidence type="ECO:0000256" key="1">
    <source>
        <dbReference type="ARBA" id="ARBA00001770"/>
    </source>
</evidence>
<dbReference type="PIRSF" id="PIRSF015592">
    <property type="entry name" value="Prld-crbxl_pptds"/>
    <property type="match status" value="1"/>
</dbReference>
<dbReference type="NCBIfam" id="NF009676">
    <property type="entry name" value="PRK13197.1"/>
    <property type="match status" value="1"/>
</dbReference>
<keyword evidence="8 9" id="KW-0788">Thiol protease</keyword>
<evidence type="ECO:0000256" key="4">
    <source>
        <dbReference type="ARBA" id="ARBA00006641"/>
    </source>
</evidence>
<evidence type="ECO:0000256" key="11">
    <source>
        <dbReference type="PROSITE-ProRule" id="PRU10077"/>
    </source>
</evidence>
<evidence type="ECO:0000256" key="9">
    <source>
        <dbReference type="HAMAP-Rule" id="MF_00417"/>
    </source>
</evidence>
<evidence type="ECO:0000313" key="13">
    <source>
        <dbReference type="Proteomes" id="UP001597120"/>
    </source>
</evidence>
<dbReference type="EMBL" id="JBHTIU010000003">
    <property type="protein sequence ID" value="MFD0867868.1"/>
    <property type="molecule type" value="Genomic_DNA"/>
</dbReference>
<dbReference type="HAMAP" id="MF_00417">
    <property type="entry name" value="Pyrrolid_peptidase"/>
    <property type="match status" value="1"/>
</dbReference>
<sequence length="216" mass="22814">MKSVLLTGFQPFGGETVNPSLEAVKRLQGAAVEGARLEALEMPTVFGKCLNVLEKAIDALQPDIVIAVGQAGGRSGITVERIAINIDDAPIPDNEGNRPIDTPIIAGGPAAYWSTLPVKTIVSRLRQAGIPASVSQTAGTFVCNHLFYGLSHLLATRYPGTRGGFIHIPYLPKQAAAFPDRPSMSLEVIVRALEIAVQTSIACGQEVIPVEGGQLH</sequence>
<dbReference type="EC" id="3.4.19.3" evidence="9"/>
<dbReference type="InterPro" id="IPR036440">
    <property type="entry name" value="Peptidase_C15-like_sf"/>
</dbReference>
<comment type="caution">
    <text evidence="12">The sequence shown here is derived from an EMBL/GenBank/DDBJ whole genome shotgun (WGS) entry which is preliminary data.</text>
</comment>
<protein>
    <recommendedName>
        <fullName evidence="9">Pyrrolidone-carboxylate peptidase</fullName>
        <ecNumber evidence="9">3.4.19.3</ecNumber>
    </recommendedName>
    <alternativeName>
        <fullName evidence="9">5-oxoprolyl-peptidase</fullName>
    </alternativeName>
    <alternativeName>
        <fullName evidence="9">Pyroglutamyl-peptidase I</fullName>
        <shortName evidence="9">PGP-I</shortName>
        <shortName evidence="9">Pyrase</shortName>
    </alternativeName>
</protein>
<keyword evidence="13" id="KW-1185">Reference proteome</keyword>
<evidence type="ECO:0000256" key="6">
    <source>
        <dbReference type="ARBA" id="ARBA00022670"/>
    </source>
</evidence>
<keyword evidence="6 9" id="KW-0645">Protease</keyword>
<feature type="active site" evidence="9 11">
    <location>
        <position position="143"/>
    </location>
</feature>